<name>A0A0V0R175_PSEPJ</name>
<reference evidence="2 3" key="1">
    <citation type="journal article" date="2015" name="Sci. Rep.">
        <title>Genome of the facultative scuticociliatosis pathogen Pseudocohnilembus persalinus provides insight into its virulence through horizontal gene transfer.</title>
        <authorList>
            <person name="Xiong J."/>
            <person name="Wang G."/>
            <person name="Cheng J."/>
            <person name="Tian M."/>
            <person name="Pan X."/>
            <person name="Warren A."/>
            <person name="Jiang C."/>
            <person name="Yuan D."/>
            <person name="Miao W."/>
        </authorList>
    </citation>
    <scope>NUCLEOTIDE SEQUENCE [LARGE SCALE GENOMIC DNA]</scope>
    <source>
        <strain evidence="2">36N120E</strain>
    </source>
</reference>
<dbReference type="Proteomes" id="UP000054937">
    <property type="component" value="Unassembled WGS sequence"/>
</dbReference>
<organism evidence="2 3">
    <name type="scientific">Pseudocohnilembus persalinus</name>
    <name type="common">Ciliate</name>
    <dbReference type="NCBI Taxonomy" id="266149"/>
    <lineage>
        <taxon>Eukaryota</taxon>
        <taxon>Sar</taxon>
        <taxon>Alveolata</taxon>
        <taxon>Ciliophora</taxon>
        <taxon>Intramacronucleata</taxon>
        <taxon>Oligohymenophorea</taxon>
        <taxon>Scuticociliatia</taxon>
        <taxon>Philasterida</taxon>
        <taxon>Pseudocohnilembidae</taxon>
        <taxon>Pseudocohnilembus</taxon>
    </lineage>
</organism>
<comment type="caution">
    <text evidence="2">The sequence shown here is derived from an EMBL/GenBank/DDBJ whole genome shotgun (WGS) entry which is preliminary data.</text>
</comment>
<dbReference type="SUPFAM" id="SSF49879">
    <property type="entry name" value="SMAD/FHA domain"/>
    <property type="match status" value="1"/>
</dbReference>
<gene>
    <name evidence="2" type="ORF">PPERSA_01751</name>
</gene>
<evidence type="ECO:0000259" key="1">
    <source>
        <dbReference type="PROSITE" id="PS50006"/>
    </source>
</evidence>
<dbReference type="Gene3D" id="2.60.200.20">
    <property type="match status" value="1"/>
</dbReference>
<dbReference type="PROSITE" id="PS50006">
    <property type="entry name" value="FHA_DOMAIN"/>
    <property type="match status" value="1"/>
</dbReference>
<protein>
    <submittedName>
        <fullName evidence="2">SMAD/FHA domain</fullName>
    </submittedName>
</protein>
<feature type="domain" description="FHA" evidence="1">
    <location>
        <begin position="405"/>
        <end position="469"/>
    </location>
</feature>
<sequence>MGQNIEKCCNQTEYAQSKQLCEGGDNEKPLPQGNNNILNQSRQLTEQQIYHQKLNSQYNGKQSIVKANQNQSQQNSSRDVKNMFQEQKLYLQNTSQNRQFYDQLQDNNSSYYNQYLNKSENKVAVNTVENYNNRIQELKEISQFAPVLQLTILSSATLLKGTVLTINCQQYQDSLRKIGDGFTFFGCKKRMRRTRDEQYYEKMGFNINSADPTAFNKQIIDSDDDEQLQSELKNNDENPIINDFIIPSQDAIIADRHRGIHFQIEYNISQNNYKIKDLGVGFGAFYKLDYPLILKNNHLINIGLIFMVVNLVSEKKLETFNTQQGNNKNNQYNNQNLPEKKDFCILGNQNDDINEDDEEEIENSQNLSQVNSEGKKEVKHLKIKFFGGPCQGEKVIFHAIDGRIINLGRSKDECNPHFNDSLLSKIQCHIEYNQKIGWILRDGNYVNYQINQQTIGQGKNSTVFNNQKNAQTIQNQQQNIVNGSMQEIKKVNSTNGTWLYLGEDYTIYNGMIFKANQTLFQANLV</sequence>
<evidence type="ECO:0000313" key="3">
    <source>
        <dbReference type="Proteomes" id="UP000054937"/>
    </source>
</evidence>
<evidence type="ECO:0000313" key="2">
    <source>
        <dbReference type="EMBL" id="KRX08290.1"/>
    </source>
</evidence>
<keyword evidence="3" id="KW-1185">Reference proteome</keyword>
<dbReference type="InterPro" id="IPR000253">
    <property type="entry name" value="FHA_dom"/>
</dbReference>
<dbReference type="InParanoid" id="A0A0V0R175"/>
<accession>A0A0V0R175</accession>
<dbReference type="InterPro" id="IPR008984">
    <property type="entry name" value="SMAD_FHA_dom_sf"/>
</dbReference>
<dbReference type="AlphaFoldDB" id="A0A0V0R175"/>
<dbReference type="EMBL" id="LDAU01000066">
    <property type="protein sequence ID" value="KRX08290.1"/>
    <property type="molecule type" value="Genomic_DNA"/>
</dbReference>
<proteinExistence type="predicted"/>
<dbReference type="OrthoDB" id="310858at2759"/>